<name>A0A401T8X6_CHIPU</name>
<proteinExistence type="predicted"/>
<gene>
    <name evidence="1" type="ORF">chiPu_0022821</name>
</gene>
<dbReference type="Proteomes" id="UP000287033">
    <property type="component" value="Unassembled WGS sequence"/>
</dbReference>
<reference evidence="1 2" key="1">
    <citation type="journal article" date="2018" name="Nat. Ecol. Evol.">
        <title>Shark genomes provide insights into elasmobranch evolution and the origin of vertebrates.</title>
        <authorList>
            <person name="Hara Y"/>
            <person name="Yamaguchi K"/>
            <person name="Onimaru K"/>
            <person name="Kadota M"/>
            <person name="Koyanagi M"/>
            <person name="Keeley SD"/>
            <person name="Tatsumi K"/>
            <person name="Tanaka K"/>
            <person name="Motone F"/>
            <person name="Kageyama Y"/>
            <person name="Nozu R"/>
            <person name="Adachi N"/>
            <person name="Nishimura O"/>
            <person name="Nakagawa R"/>
            <person name="Tanegashima C"/>
            <person name="Kiyatake I"/>
            <person name="Matsumoto R"/>
            <person name="Murakumo K"/>
            <person name="Nishida K"/>
            <person name="Terakita A"/>
            <person name="Kuratani S"/>
            <person name="Sato K"/>
            <person name="Hyodo S Kuraku.S."/>
        </authorList>
    </citation>
    <scope>NUCLEOTIDE SEQUENCE [LARGE SCALE GENOMIC DNA]</scope>
</reference>
<dbReference type="AlphaFoldDB" id="A0A401T8X6"/>
<comment type="caution">
    <text evidence="1">The sequence shown here is derived from an EMBL/GenBank/DDBJ whole genome shotgun (WGS) entry which is preliminary data.</text>
</comment>
<keyword evidence="2" id="KW-1185">Reference proteome</keyword>
<evidence type="ECO:0000313" key="2">
    <source>
        <dbReference type="Proteomes" id="UP000287033"/>
    </source>
</evidence>
<accession>A0A401T8X6</accession>
<protein>
    <submittedName>
        <fullName evidence="1">Uncharacterized protein</fullName>
    </submittedName>
</protein>
<dbReference type="EMBL" id="BEZZ01011670">
    <property type="protein sequence ID" value="GCC39075.1"/>
    <property type="molecule type" value="Genomic_DNA"/>
</dbReference>
<feature type="non-terminal residue" evidence="1">
    <location>
        <position position="1"/>
    </location>
</feature>
<evidence type="ECO:0000313" key="1">
    <source>
        <dbReference type="EMBL" id="GCC39075.1"/>
    </source>
</evidence>
<organism evidence="1 2">
    <name type="scientific">Chiloscyllium punctatum</name>
    <name type="common">Brownbanded bambooshark</name>
    <name type="synonym">Hemiscyllium punctatum</name>
    <dbReference type="NCBI Taxonomy" id="137246"/>
    <lineage>
        <taxon>Eukaryota</taxon>
        <taxon>Metazoa</taxon>
        <taxon>Chordata</taxon>
        <taxon>Craniata</taxon>
        <taxon>Vertebrata</taxon>
        <taxon>Chondrichthyes</taxon>
        <taxon>Elasmobranchii</taxon>
        <taxon>Galeomorphii</taxon>
        <taxon>Galeoidea</taxon>
        <taxon>Orectolobiformes</taxon>
        <taxon>Hemiscylliidae</taxon>
        <taxon>Chiloscyllium</taxon>
    </lineage>
</organism>
<sequence>IENIHEAIEHLADALPDELQPLLDWFEDNF</sequence>